<dbReference type="EC" id="2.1.1.35" evidence="4"/>
<dbReference type="PANTHER" id="PTHR45904">
    <property type="entry name" value="TRNA (URACIL-5-)-METHYLTRANSFERASE"/>
    <property type="match status" value="1"/>
</dbReference>
<evidence type="ECO:0000256" key="3">
    <source>
        <dbReference type="ARBA" id="ARBA00022691"/>
    </source>
</evidence>
<dbReference type="EMBL" id="JAJSOF020000017">
    <property type="protein sequence ID" value="KAJ4439609.1"/>
    <property type="molecule type" value="Genomic_DNA"/>
</dbReference>
<feature type="binding site" evidence="6">
    <location>
        <position position="407"/>
    </location>
    <ligand>
        <name>S-adenosyl-L-methionine</name>
        <dbReference type="ChEBI" id="CHEBI:59789"/>
    </ligand>
</feature>
<dbReference type="SUPFAM" id="SSF53335">
    <property type="entry name" value="S-adenosyl-L-methionine-dependent methyltransferases"/>
    <property type="match status" value="1"/>
</dbReference>
<feature type="domain" description="Methyltransferase" evidence="8">
    <location>
        <begin position="428"/>
        <end position="492"/>
    </location>
</feature>
<evidence type="ECO:0000313" key="10">
    <source>
        <dbReference type="Proteomes" id="UP001148838"/>
    </source>
</evidence>
<dbReference type="Gene3D" id="3.40.50.150">
    <property type="entry name" value="Vaccinia Virus protein VP39"/>
    <property type="match status" value="1"/>
</dbReference>
<dbReference type="Proteomes" id="UP001148838">
    <property type="component" value="Unassembled WGS sequence"/>
</dbReference>
<name>A0ABQ8T0M9_PERAM</name>
<feature type="compositionally biased region" description="Gly residues" evidence="7">
    <location>
        <begin position="646"/>
        <end position="657"/>
    </location>
</feature>
<evidence type="ECO:0000256" key="1">
    <source>
        <dbReference type="ARBA" id="ARBA00022603"/>
    </source>
</evidence>
<keyword evidence="3 6" id="KW-0949">S-adenosyl-L-methionine</keyword>
<comment type="similarity">
    <text evidence="6">Belongs to the class I-like SAM-binding methyltransferase superfamily. RNA M5U methyltransferase family.</text>
</comment>
<evidence type="ECO:0000256" key="5">
    <source>
        <dbReference type="ARBA" id="ARBA00047278"/>
    </source>
</evidence>
<feature type="compositionally biased region" description="Basic residues" evidence="7">
    <location>
        <begin position="851"/>
        <end position="860"/>
    </location>
</feature>
<feature type="region of interest" description="Disordered" evidence="7">
    <location>
        <begin position="1"/>
        <end position="55"/>
    </location>
</feature>
<dbReference type="Gene3D" id="2.40.50.1070">
    <property type="match status" value="1"/>
</dbReference>
<feature type="compositionally biased region" description="Basic and acidic residues" evidence="7">
    <location>
        <begin position="36"/>
        <end position="54"/>
    </location>
</feature>
<accession>A0ABQ8T0M9</accession>
<feature type="region of interest" description="Disordered" evidence="7">
    <location>
        <begin position="823"/>
        <end position="860"/>
    </location>
</feature>
<evidence type="ECO:0000256" key="6">
    <source>
        <dbReference type="PROSITE-ProRule" id="PRU01024"/>
    </source>
</evidence>
<feature type="compositionally biased region" description="Low complexity" evidence="7">
    <location>
        <begin position="628"/>
        <end position="645"/>
    </location>
</feature>
<keyword evidence="2 6" id="KW-0808">Transferase</keyword>
<feature type="binding site" evidence="6">
    <location>
        <position position="457"/>
    </location>
    <ligand>
        <name>S-adenosyl-L-methionine</name>
        <dbReference type="ChEBI" id="CHEBI:59789"/>
    </ligand>
</feature>
<keyword evidence="1 6" id="KW-0489">Methyltransferase</keyword>
<keyword evidence="10" id="KW-1185">Reference proteome</keyword>
<dbReference type="InterPro" id="IPR029063">
    <property type="entry name" value="SAM-dependent_MTases_sf"/>
</dbReference>
<reference evidence="9 10" key="1">
    <citation type="journal article" date="2022" name="Allergy">
        <title>Genome assembly and annotation of Periplaneta americana reveal a comprehensive cockroach allergen profile.</title>
        <authorList>
            <person name="Wang L."/>
            <person name="Xiong Q."/>
            <person name="Saelim N."/>
            <person name="Wang L."/>
            <person name="Nong W."/>
            <person name="Wan A.T."/>
            <person name="Shi M."/>
            <person name="Liu X."/>
            <person name="Cao Q."/>
            <person name="Hui J.H.L."/>
            <person name="Sookrung N."/>
            <person name="Leung T.F."/>
            <person name="Tungtrongchitr A."/>
            <person name="Tsui S.K.W."/>
        </authorList>
    </citation>
    <scope>NUCLEOTIDE SEQUENCE [LARGE SCALE GENOMIC DNA]</scope>
    <source>
        <strain evidence="9">PWHHKU_190912</strain>
    </source>
</reference>
<evidence type="ECO:0000256" key="4">
    <source>
        <dbReference type="ARBA" id="ARBA00033763"/>
    </source>
</evidence>
<evidence type="ECO:0000256" key="7">
    <source>
        <dbReference type="SAM" id="MobiDB-lite"/>
    </source>
</evidence>
<dbReference type="PROSITE" id="PS51687">
    <property type="entry name" value="SAM_MT_RNA_M5U"/>
    <property type="match status" value="1"/>
</dbReference>
<sequence>MSAKVNDAPQQEAMEIDGDGDQVATKQEPEDAIMNGDDKVNGDDDKVNGEEKGPAKSGIFKVKVSGLPRFYPLGEFKKLVKEELGLALSYIRSPKRGNPWLHLTFGTAEEQQKALKALHKYTWRKKTLTCNILTTDAQKRKPEESTGDDSDAKKAKLDLSVDERVLMVTIPYHNIPYEEQLKKKTEELKAMVSRLGDLVVRRNPELAGWAEQQREKYDGLAFQLDEIRPSPVVDAYRNKCEFRVGLNPDTQERTVGCRLENYKDGSIGVGPADSLKHLPDQMKEAVKLFQEYVRKSDKPPFMAEKGEGYWRHLVVRMTSNNELMVVVVAHPQSLTEDELMRLKNDLKDYFVKGAGKTCNISSLYFQQFTEKLVGVPLPQMEHLYGKNHLEEDMLDLTFQISPSSYFQVNTKGAEVLYSAIIDLVEPTEDTTVLDLCCSTGGIGLCIAKKCGKVYGIEYLEQNVDDAKVNAEKNEITNCEFIAGRVEDVLPSLCEKITGKNVVPILDPPRTGLNQKVLSHLRKMDSVQKLVYVCSNHKAPIRNFLDLCCPAGKSTMTGNPFVPVRTIPVDMAPHTMHSQMVILLERVDPTKLPKAKNPVPRSASRKNTRGKTGRGMKGGNVMGRGRGGMASRMRGGMSVSGPVSRGIRGGGRGRGMGMPMGNMRAPPLIPQRMGFMGPPQVGPPVRDFPRAPIRSRARDLYMDGYGPSPLMEREYFPPMMDPYAPRRPQRLDFSSDELTLSRYSDFRRDVEDAIDSSFSPRSLGIRRSGGLGMGDGLLMGSPAATAAAMLEREEMAYRAGLTRGLVGAAAFGPPPNLYSQYGAMAPGRMKGAGGAGNGRGSKRGGGGNRDARGRRGRGGRR</sequence>
<dbReference type="InterPro" id="IPR010280">
    <property type="entry name" value="U5_MeTrfase_fam"/>
</dbReference>
<dbReference type="Pfam" id="PF13847">
    <property type="entry name" value="Methyltransf_31"/>
    <property type="match status" value="1"/>
</dbReference>
<dbReference type="CDD" id="cd02440">
    <property type="entry name" value="AdoMet_MTases"/>
    <property type="match status" value="1"/>
</dbReference>
<organism evidence="9 10">
    <name type="scientific">Periplaneta americana</name>
    <name type="common">American cockroach</name>
    <name type="synonym">Blatta americana</name>
    <dbReference type="NCBI Taxonomy" id="6978"/>
    <lineage>
        <taxon>Eukaryota</taxon>
        <taxon>Metazoa</taxon>
        <taxon>Ecdysozoa</taxon>
        <taxon>Arthropoda</taxon>
        <taxon>Hexapoda</taxon>
        <taxon>Insecta</taxon>
        <taxon>Pterygota</taxon>
        <taxon>Neoptera</taxon>
        <taxon>Polyneoptera</taxon>
        <taxon>Dictyoptera</taxon>
        <taxon>Blattodea</taxon>
        <taxon>Blattoidea</taxon>
        <taxon>Blattidae</taxon>
        <taxon>Blattinae</taxon>
        <taxon>Periplaneta</taxon>
    </lineage>
</organism>
<feature type="binding site" evidence="6">
    <location>
        <position position="506"/>
    </location>
    <ligand>
        <name>S-adenosyl-L-methionine</name>
        <dbReference type="ChEBI" id="CHEBI:59789"/>
    </ligand>
</feature>
<feature type="region of interest" description="Disordered" evidence="7">
    <location>
        <begin position="591"/>
        <end position="658"/>
    </location>
</feature>
<comment type="caution">
    <text evidence="9">The sequence shown here is derived from an EMBL/GenBank/DDBJ whole genome shotgun (WGS) entry which is preliminary data.</text>
</comment>
<proteinExistence type="inferred from homology"/>
<feature type="compositionally biased region" description="Basic residues" evidence="7">
    <location>
        <begin position="602"/>
        <end position="613"/>
    </location>
</feature>
<dbReference type="InterPro" id="IPR025714">
    <property type="entry name" value="Methyltranfer_dom"/>
</dbReference>
<dbReference type="PANTHER" id="PTHR45904:SF2">
    <property type="entry name" value="TRNA (URACIL-5-)-METHYLTRANSFERASE HOMOLOG A"/>
    <property type="match status" value="1"/>
</dbReference>
<feature type="compositionally biased region" description="Gly residues" evidence="7">
    <location>
        <begin position="614"/>
        <end position="627"/>
    </location>
</feature>
<comment type="caution">
    <text evidence="6">Lacks conserved residue(s) required for the propagation of feature annotation.</text>
</comment>
<feature type="compositionally biased region" description="Gly residues" evidence="7">
    <location>
        <begin position="829"/>
        <end position="847"/>
    </location>
</feature>
<evidence type="ECO:0000313" key="9">
    <source>
        <dbReference type="EMBL" id="KAJ4439609.1"/>
    </source>
</evidence>
<evidence type="ECO:0000259" key="8">
    <source>
        <dbReference type="Pfam" id="PF13847"/>
    </source>
</evidence>
<comment type="catalytic activity">
    <reaction evidence="5">
        <text>uridine(54) in tRNA + S-adenosyl-L-methionine = 5-methyluridine(54) in tRNA + S-adenosyl-L-homocysteine + H(+)</text>
        <dbReference type="Rhea" id="RHEA:42712"/>
        <dbReference type="Rhea" id="RHEA-COMP:10167"/>
        <dbReference type="Rhea" id="RHEA-COMP:10193"/>
        <dbReference type="ChEBI" id="CHEBI:15378"/>
        <dbReference type="ChEBI" id="CHEBI:57856"/>
        <dbReference type="ChEBI" id="CHEBI:59789"/>
        <dbReference type="ChEBI" id="CHEBI:65315"/>
        <dbReference type="ChEBI" id="CHEBI:74447"/>
        <dbReference type="EC" id="2.1.1.35"/>
    </reaction>
    <physiologicalReaction direction="left-to-right" evidence="5">
        <dbReference type="Rhea" id="RHEA:42713"/>
    </physiologicalReaction>
</comment>
<dbReference type="InterPro" id="IPR045850">
    <property type="entry name" value="TRM2_met"/>
</dbReference>
<evidence type="ECO:0000256" key="2">
    <source>
        <dbReference type="ARBA" id="ARBA00022679"/>
    </source>
</evidence>
<gene>
    <name evidence="9" type="ORF">ANN_07737</name>
</gene>
<protein>
    <recommendedName>
        <fullName evidence="4">tRNA (uracil(54)-C(5))-methyltransferase</fullName>
        <ecNumber evidence="4">2.1.1.35</ecNumber>
    </recommendedName>
</protein>